<proteinExistence type="predicted"/>
<name>A0A7Y6A2R0_9CELL</name>
<dbReference type="AlphaFoldDB" id="A0A7Y6A2R0"/>
<dbReference type="PROSITE" id="PS00622">
    <property type="entry name" value="HTH_LUXR_1"/>
    <property type="match status" value="1"/>
</dbReference>
<dbReference type="Pfam" id="PF00072">
    <property type="entry name" value="Response_reg"/>
    <property type="match status" value="1"/>
</dbReference>
<dbReference type="InterPro" id="IPR001789">
    <property type="entry name" value="Sig_transdc_resp-reg_receiver"/>
</dbReference>
<evidence type="ECO:0000259" key="4">
    <source>
        <dbReference type="PROSITE" id="PS50110"/>
    </source>
</evidence>
<dbReference type="PRINTS" id="PR00038">
    <property type="entry name" value="HTHLUXR"/>
</dbReference>
<dbReference type="CDD" id="cd06170">
    <property type="entry name" value="LuxR_C_like"/>
    <property type="match status" value="1"/>
</dbReference>
<dbReference type="RefSeq" id="WP_175348640.1">
    <property type="nucleotide sequence ID" value="NZ_JABMCI010000068.1"/>
</dbReference>
<evidence type="ECO:0000313" key="6">
    <source>
        <dbReference type="Proteomes" id="UP000565724"/>
    </source>
</evidence>
<keyword evidence="6" id="KW-1185">Reference proteome</keyword>
<dbReference type="InterPro" id="IPR039420">
    <property type="entry name" value="WalR-like"/>
</dbReference>
<dbReference type="InterPro" id="IPR000792">
    <property type="entry name" value="Tscrpt_reg_LuxR_C"/>
</dbReference>
<dbReference type="PANTHER" id="PTHR43214:SF38">
    <property type="entry name" value="NITRATE_NITRITE RESPONSE REGULATOR PROTEIN NARL"/>
    <property type="match status" value="1"/>
</dbReference>
<comment type="caution">
    <text evidence="5">The sequence shown here is derived from an EMBL/GenBank/DDBJ whole genome shotgun (WGS) entry which is preliminary data.</text>
</comment>
<comment type="caution">
    <text evidence="2">Lacks conserved residue(s) required for the propagation of feature annotation.</text>
</comment>
<dbReference type="PROSITE" id="PS50043">
    <property type="entry name" value="HTH_LUXR_2"/>
    <property type="match status" value="1"/>
</dbReference>
<dbReference type="GO" id="GO:0000160">
    <property type="term" value="P:phosphorelay signal transduction system"/>
    <property type="evidence" value="ECO:0007669"/>
    <property type="project" value="InterPro"/>
</dbReference>
<gene>
    <name evidence="5" type="ORF">HP550_15805</name>
</gene>
<dbReference type="SMART" id="SM00421">
    <property type="entry name" value="HTH_LUXR"/>
    <property type="match status" value="1"/>
</dbReference>
<feature type="domain" description="HTH luxR-type" evidence="3">
    <location>
        <begin position="143"/>
        <end position="208"/>
    </location>
</feature>
<dbReference type="Proteomes" id="UP000565724">
    <property type="component" value="Unassembled WGS sequence"/>
</dbReference>
<organism evidence="5 6">
    <name type="scientific">Cellulomonas humilata</name>
    <dbReference type="NCBI Taxonomy" id="144055"/>
    <lineage>
        <taxon>Bacteria</taxon>
        <taxon>Bacillati</taxon>
        <taxon>Actinomycetota</taxon>
        <taxon>Actinomycetes</taxon>
        <taxon>Micrococcales</taxon>
        <taxon>Cellulomonadaceae</taxon>
        <taxon>Cellulomonas</taxon>
    </lineage>
</organism>
<dbReference type="InterPro" id="IPR011006">
    <property type="entry name" value="CheY-like_superfamily"/>
</dbReference>
<dbReference type="InterPro" id="IPR016032">
    <property type="entry name" value="Sig_transdc_resp-reg_C-effctor"/>
</dbReference>
<dbReference type="PROSITE" id="PS50110">
    <property type="entry name" value="RESPONSE_REGULATORY"/>
    <property type="match status" value="1"/>
</dbReference>
<evidence type="ECO:0000256" key="2">
    <source>
        <dbReference type="PROSITE-ProRule" id="PRU00169"/>
    </source>
</evidence>
<dbReference type="Pfam" id="PF00196">
    <property type="entry name" value="GerE"/>
    <property type="match status" value="1"/>
</dbReference>
<reference evidence="5 6" key="1">
    <citation type="submission" date="2020-05" db="EMBL/GenBank/DDBJ databases">
        <title>Genome Sequencing of Type Strains.</title>
        <authorList>
            <person name="Lemaire J.F."/>
            <person name="Inderbitzin P."/>
            <person name="Gregorio O.A."/>
            <person name="Collins S.B."/>
            <person name="Wespe N."/>
            <person name="Knight-Connoni V."/>
        </authorList>
    </citation>
    <scope>NUCLEOTIDE SEQUENCE [LARGE SCALE GENOMIC DNA]</scope>
    <source>
        <strain evidence="5 6">ATCC 25174</strain>
    </source>
</reference>
<dbReference type="SMART" id="SM00448">
    <property type="entry name" value="REC"/>
    <property type="match status" value="1"/>
</dbReference>
<feature type="domain" description="Response regulatory" evidence="4">
    <location>
        <begin position="4"/>
        <end position="116"/>
    </location>
</feature>
<dbReference type="GO" id="GO:0006355">
    <property type="term" value="P:regulation of DNA-templated transcription"/>
    <property type="evidence" value="ECO:0007669"/>
    <property type="project" value="InterPro"/>
</dbReference>
<dbReference type="Gene3D" id="3.40.50.2300">
    <property type="match status" value="1"/>
</dbReference>
<dbReference type="PANTHER" id="PTHR43214">
    <property type="entry name" value="TWO-COMPONENT RESPONSE REGULATOR"/>
    <property type="match status" value="1"/>
</dbReference>
<dbReference type="EMBL" id="JABMCI010000068">
    <property type="protein sequence ID" value="NUU18719.1"/>
    <property type="molecule type" value="Genomic_DNA"/>
</dbReference>
<protein>
    <submittedName>
        <fullName evidence="5">Response regulator transcription factor</fullName>
    </submittedName>
</protein>
<dbReference type="SUPFAM" id="SSF46894">
    <property type="entry name" value="C-terminal effector domain of the bipartite response regulators"/>
    <property type="match status" value="1"/>
</dbReference>
<dbReference type="SUPFAM" id="SSF52172">
    <property type="entry name" value="CheY-like"/>
    <property type="match status" value="1"/>
</dbReference>
<evidence type="ECO:0000259" key="3">
    <source>
        <dbReference type="PROSITE" id="PS50043"/>
    </source>
</evidence>
<keyword evidence="1" id="KW-0238">DNA-binding</keyword>
<sequence>MTTSLVLVDDVTLTREALADTLRRECWGIDIGTAPGAAAVLDRTPPPGLVLVSLAARDGIQVIRALRAALPQAKVIAIAVSSSPEEAVTCARSGVSGIVLRSSTLSDLADTVAAVVRGETVCPPVIAGLLVRHLADEATRAHADPDDGRLTSREREVLVLIEQGLTNKEIARSLGIELRTVKNHVHNVLEKLRVRHRGEAAARLRATRVPDLHSLLTTSAAGLYPGY</sequence>
<evidence type="ECO:0000313" key="5">
    <source>
        <dbReference type="EMBL" id="NUU18719.1"/>
    </source>
</evidence>
<accession>A0A7Y6A2R0</accession>
<dbReference type="GO" id="GO:0003677">
    <property type="term" value="F:DNA binding"/>
    <property type="evidence" value="ECO:0007669"/>
    <property type="project" value="UniProtKB-KW"/>
</dbReference>
<evidence type="ECO:0000256" key="1">
    <source>
        <dbReference type="ARBA" id="ARBA00023125"/>
    </source>
</evidence>